<evidence type="ECO:0000259" key="2">
    <source>
        <dbReference type="SMART" id="SM01054"/>
    </source>
</evidence>
<feature type="region of interest" description="Disordered" evidence="1">
    <location>
        <begin position="285"/>
        <end position="376"/>
    </location>
</feature>
<gene>
    <name evidence="3" type="ORF">OLC1_LOCUS5974</name>
</gene>
<feature type="compositionally biased region" description="Polar residues" evidence="1">
    <location>
        <begin position="23"/>
        <end position="38"/>
    </location>
</feature>
<dbReference type="SMART" id="SM01054">
    <property type="entry name" value="CaM_binding"/>
    <property type="match status" value="1"/>
</dbReference>
<feature type="compositionally biased region" description="Basic and acidic residues" evidence="1">
    <location>
        <begin position="9"/>
        <end position="21"/>
    </location>
</feature>
<feature type="compositionally biased region" description="Basic and acidic residues" evidence="1">
    <location>
        <begin position="326"/>
        <end position="337"/>
    </location>
</feature>
<protein>
    <submittedName>
        <fullName evidence="3">OLC1v1030721C2</fullName>
    </submittedName>
</protein>
<dbReference type="AlphaFoldDB" id="A0AAV1CIM8"/>
<feature type="domain" description="Calmodulin-binding" evidence="2">
    <location>
        <begin position="347"/>
        <end position="451"/>
    </location>
</feature>
<feature type="compositionally biased region" description="Polar residues" evidence="1">
    <location>
        <begin position="125"/>
        <end position="138"/>
    </location>
</feature>
<sequence>MMVGLMATKAKESHPIKERRGISLSQKKSPSVSRNVSPTRKKDSNSLSSSSGKGIPNYLKPTISSGPDPSKHPAKKVSSTTDNLNKTTVNARRRSLDKPMQASHLQKTRISPTPKEKSIRHASSFHASRTTTMTSQKLLSDRLRGSKVSSKDSLKEIHSLHEKPVSVKKMCNTSDKKIQEFDDQGIETLEEAQKTCPNDNEEEVNVHQVVDQDHDVMNLEPGDVDSSHVIGGDEEVLNDVGGYNSVSEASLAFANENHALKDHTEEYDEVKKDEVHDMGVVESSIVSKHQDEDVDHDKIDEVHGNLQGEEPTSDKSEDGNICGAEKFNDDHKGKLEQGSDTEVGDYEARGEPAEELTNVQKLDQDKEEDEEQENNVTCDVIESTENKLDDVSEEEVKKDVDKIITKPEVVQGKRDSAVVSNDVIEETANKLREQRKNKVRALAGAFETVISLQESK</sequence>
<dbReference type="Pfam" id="PF07839">
    <property type="entry name" value="CaM_binding"/>
    <property type="match status" value="1"/>
</dbReference>
<feature type="compositionally biased region" description="Polar residues" evidence="1">
    <location>
        <begin position="77"/>
        <end position="90"/>
    </location>
</feature>
<evidence type="ECO:0000313" key="3">
    <source>
        <dbReference type="EMBL" id="CAI9094890.1"/>
    </source>
</evidence>
<dbReference type="PANTHER" id="PTHR33349">
    <property type="entry name" value="EMB|CAB62594.1"/>
    <property type="match status" value="1"/>
</dbReference>
<dbReference type="GO" id="GO:0005516">
    <property type="term" value="F:calmodulin binding"/>
    <property type="evidence" value="ECO:0007669"/>
    <property type="project" value="InterPro"/>
</dbReference>
<keyword evidence="4" id="KW-1185">Reference proteome</keyword>
<reference evidence="3" key="1">
    <citation type="submission" date="2023-03" db="EMBL/GenBank/DDBJ databases">
        <authorList>
            <person name="Julca I."/>
        </authorList>
    </citation>
    <scope>NUCLEOTIDE SEQUENCE</scope>
</reference>
<organism evidence="3 4">
    <name type="scientific">Oldenlandia corymbosa var. corymbosa</name>
    <dbReference type="NCBI Taxonomy" id="529605"/>
    <lineage>
        <taxon>Eukaryota</taxon>
        <taxon>Viridiplantae</taxon>
        <taxon>Streptophyta</taxon>
        <taxon>Embryophyta</taxon>
        <taxon>Tracheophyta</taxon>
        <taxon>Spermatophyta</taxon>
        <taxon>Magnoliopsida</taxon>
        <taxon>eudicotyledons</taxon>
        <taxon>Gunneridae</taxon>
        <taxon>Pentapetalae</taxon>
        <taxon>asterids</taxon>
        <taxon>lamiids</taxon>
        <taxon>Gentianales</taxon>
        <taxon>Rubiaceae</taxon>
        <taxon>Rubioideae</taxon>
        <taxon>Spermacoceae</taxon>
        <taxon>Hedyotis-Oldenlandia complex</taxon>
        <taxon>Oldenlandia</taxon>
    </lineage>
</organism>
<feature type="compositionally biased region" description="Basic and acidic residues" evidence="1">
    <location>
        <begin position="288"/>
        <end position="303"/>
    </location>
</feature>
<proteinExistence type="predicted"/>
<dbReference type="InterPro" id="IPR012417">
    <property type="entry name" value="CaM-bd_dom_pln"/>
</dbReference>
<evidence type="ECO:0000313" key="4">
    <source>
        <dbReference type="Proteomes" id="UP001161247"/>
    </source>
</evidence>
<name>A0AAV1CIM8_OLDCO</name>
<dbReference type="PANTHER" id="PTHR33349:SF20">
    <property type="entry name" value="CHROMO DOMAIN CEC-LIKE PROTEIN"/>
    <property type="match status" value="1"/>
</dbReference>
<evidence type="ECO:0000256" key="1">
    <source>
        <dbReference type="SAM" id="MobiDB-lite"/>
    </source>
</evidence>
<feature type="region of interest" description="Disordered" evidence="1">
    <location>
        <begin position="1"/>
        <end position="146"/>
    </location>
</feature>
<accession>A0AAV1CIM8</accession>
<dbReference type="Proteomes" id="UP001161247">
    <property type="component" value="Chromosome 2"/>
</dbReference>
<dbReference type="EMBL" id="OX459119">
    <property type="protein sequence ID" value="CAI9094890.1"/>
    <property type="molecule type" value="Genomic_DNA"/>
</dbReference>